<feature type="region of interest" description="Disordered" evidence="1">
    <location>
        <begin position="28"/>
        <end position="51"/>
    </location>
</feature>
<dbReference type="OrthoDB" id="8477509at2"/>
<name>A0A0K8MD36_9PROT</name>
<dbReference type="Proteomes" id="UP000036771">
    <property type="component" value="Unassembled WGS sequence"/>
</dbReference>
<proteinExistence type="predicted"/>
<dbReference type="STRING" id="1629334.Cva_01085"/>
<dbReference type="AlphaFoldDB" id="A0A0K8MD36"/>
<reference evidence="3 4" key="1">
    <citation type="submission" date="2015-03" db="EMBL/GenBank/DDBJ databases">
        <title>Caedibacter varicaedens, whole genome shotgun sequence.</title>
        <authorList>
            <person name="Suzuki H."/>
            <person name="Dapper A.L."/>
            <person name="Gibson A.K."/>
            <person name="Jackson C."/>
            <person name="Lee H."/>
            <person name="Pejaver V.R."/>
            <person name="Doak T."/>
            <person name="Lynch M."/>
        </authorList>
    </citation>
    <scope>NUCLEOTIDE SEQUENCE [LARGE SCALE GENOMIC DNA]</scope>
</reference>
<keyword evidence="2" id="KW-0732">Signal</keyword>
<evidence type="ECO:0000313" key="4">
    <source>
        <dbReference type="Proteomes" id="UP000036771"/>
    </source>
</evidence>
<feature type="compositionally biased region" description="Basic and acidic residues" evidence="1">
    <location>
        <begin position="283"/>
        <end position="300"/>
    </location>
</feature>
<feature type="signal peptide" evidence="2">
    <location>
        <begin position="1"/>
        <end position="20"/>
    </location>
</feature>
<evidence type="ECO:0000256" key="2">
    <source>
        <dbReference type="SAM" id="SignalP"/>
    </source>
</evidence>
<evidence type="ECO:0000256" key="1">
    <source>
        <dbReference type="SAM" id="MobiDB-lite"/>
    </source>
</evidence>
<organism evidence="3 4">
    <name type="scientific">Caedimonas varicaedens</name>
    <dbReference type="NCBI Taxonomy" id="1629334"/>
    <lineage>
        <taxon>Bacteria</taxon>
        <taxon>Pseudomonadati</taxon>
        <taxon>Pseudomonadota</taxon>
        <taxon>Alphaproteobacteria</taxon>
        <taxon>Holosporales</taxon>
        <taxon>Caedimonadaceae</taxon>
        <taxon>Caedimonas</taxon>
    </lineage>
</organism>
<accession>A0A0K8MD36</accession>
<protein>
    <submittedName>
        <fullName evidence="3">Uncharacterized protein</fullName>
    </submittedName>
</protein>
<keyword evidence="4" id="KW-1185">Reference proteome</keyword>
<sequence precursor="true">MKKFPSFLAAFILLSQYWHALAETKPPSSSNNTYLGHEKPSCLSQPRTHENSDAYKKGVEQAQIALQKPYTSPESVWNRDFLTKKSYLRDAIKDFLEGKRGQSVRNIKLSGKKPDEIYKILIDAGFHHERVPLSAYSNDKGRKFWLRDGTKTTNPKDPQVVPMDIYAHPDGGIIRIKPEGVPSPRSLRPQPSATKAVVYNLKSGRDSHHLDTRYRNEAFKVSDEGVPLPKGPSAKVGMRFLLDRKEIAQKKDPDAARDELKGWISTIMGATHIDLSTDFSQCPKEEINLPAKSEENPSKS</sequence>
<gene>
    <name evidence="3" type="ORF">Cva_01085</name>
</gene>
<comment type="caution">
    <text evidence="3">The sequence shown here is derived from an EMBL/GenBank/DDBJ whole genome shotgun (WGS) entry which is preliminary data.</text>
</comment>
<feature type="chain" id="PRO_5005512709" evidence="2">
    <location>
        <begin position="21"/>
        <end position="300"/>
    </location>
</feature>
<dbReference type="EMBL" id="BBVC01000058">
    <property type="protein sequence ID" value="GAO98426.1"/>
    <property type="molecule type" value="Genomic_DNA"/>
</dbReference>
<feature type="region of interest" description="Disordered" evidence="1">
    <location>
        <begin position="279"/>
        <end position="300"/>
    </location>
</feature>
<evidence type="ECO:0000313" key="3">
    <source>
        <dbReference type="EMBL" id="GAO98426.1"/>
    </source>
</evidence>